<reference evidence="1 2" key="1">
    <citation type="journal article" date="2023" name="ACS Omega">
        <title>Identification of the Neoaspergillic Acid Biosynthesis Gene Cluster by Establishing an In Vitro CRISPR-Ribonucleoprotein Genetic System in Aspergillus melleus.</title>
        <authorList>
            <person name="Yuan B."/>
            <person name="Grau M.F."/>
            <person name="Murata R.M."/>
            <person name="Torok T."/>
            <person name="Venkateswaran K."/>
            <person name="Stajich J.E."/>
            <person name="Wang C.C.C."/>
        </authorList>
    </citation>
    <scope>NUCLEOTIDE SEQUENCE [LARGE SCALE GENOMIC DNA]</scope>
    <source>
        <strain evidence="1 2">IMV 1140</strain>
    </source>
</reference>
<evidence type="ECO:0000313" key="2">
    <source>
        <dbReference type="Proteomes" id="UP001177260"/>
    </source>
</evidence>
<keyword evidence="2" id="KW-1185">Reference proteome</keyword>
<evidence type="ECO:0000313" key="1">
    <source>
        <dbReference type="EMBL" id="KAK1142076.1"/>
    </source>
</evidence>
<organism evidence="1 2">
    <name type="scientific">Aspergillus melleus</name>
    <dbReference type="NCBI Taxonomy" id="138277"/>
    <lineage>
        <taxon>Eukaryota</taxon>
        <taxon>Fungi</taxon>
        <taxon>Dikarya</taxon>
        <taxon>Ascomycota</taxon>
        <taxon>Pezizomycotina</taxon>
        <taxon>Eurotiomycetes</taxon>
        <taxon>Eurotiomycetidae</taxon>
        <taxon>Eurotiales</taxon>
        <taxon>Aspergillaceae</taxon>
        <taxon>Aspergillus</taxon>
        <taxon>Aspergillus subgen. Circumdati</taxon>
    </lineage>
</organism>
<dbReference type="EMBL" id="JAOPJF010000054">
    <property type="protein sequence ID" value="KAK1142076.1"/>
    <property type="molecule type" value="Genomic_DNA"/>
</dbReference>
<name>A0ACC3AW21_9EURO</name>
<proteinExistence type="predicted"/>
<protein>
    <submittedName>
        <fullName evidence="1">Uncharacterized protein</fullName>
    </submittedName>
</protein>
<dbReference type="Proteomes" id="UP001177260">
    <property type="component" value="Unassembled WGS sequence"/>
</dbReference>
<sequence length="122" mass="11878">MRFTLLSSAAFCGLFLSVAAVPLSVPRGHGPGYPDDMNAPGVGAHEAPAHGAPAPVAGAGAPGTVNEIPTGVGADGHPCGGRGGHGLVSDLTDGVNTLLCEGLDENLSHGVPATVHSVGDIL</sequence>
<accession>A0ACC3AW21</accession>
<gene>
    <name evidence="1" type="ORF">N8T08_008158</name>
</gene>
<comment type="caution">
    <text evidence="1">The sequence shown here is derived from an EMBL/GenBank/DDBJ whole genome shotgun (WGS) entry which is preliminary data.</text>
</comment>